<evidence type="ECO:0000313" key="3">
    <source>
        <dbReference type="Proteomes" id="UP000252517"/>
    </source>
</evidence>
<protein>
    <submittedName>
        <fullName evidence="2">Transcriptional regulator</fullName>
    </submittedName>
</protein>
<sequence length="208" mass="23002">MAATTEISQKERAVELLKERGAMRRIELSDAGVHPETLSRLVDEGVLTRVSRGLYQLTDADITAPHDLAEVAKRVPKGVICLISALQFHDLTLQTPSRVWVAIGPKARKPKIEYPPTRIVRFGEQALSLGVQTHTVDGVSVPIFDPAKTVVDCFRFRKLVGFDVALEGLHNVIKSGKAKPAEIIRYARDTRIWSVLRPYLETVVADGA</sequence>
<dbReference type="InterPro" id="IPR025159">
    <property type="entry name" value="AbiEi_N"/>
</dbReference>
<dbReference type="EMBL" id="JPWH01000017">
    <property type="protein sequence ID" value="RCK45300.1"/>
    <property type="molecule type" value="Genomic_DNA"/>
</dbReference>
<proteinExistence type="predicted"/>
<name>A0A367WX61_9PROT</name>
<feature type="domain" description="AbiEi antitoxin N-terminal" evidence="1">
    <location>
        <begin position="14"/>
        <end position="58"/>
    </location>
</feature>
<dbReference type="AlphaFoldDB" id="A0A367WX61"/>
<accession>A0A367WX61</accession>
<dbReference type="RefSeq" id="WP_114089634.1">
    <property type="nucleotide sequence ID" value="NZ_JPWH01000017.1"/>
</dbReference>
<dbReference type="OrthoDB" id="9789781at2"/>
<dbReference type="Proteomes" id="UP000252517">
    <property type="component" value="Unassembled WGS sequence"/>
</dbReference>
<comment type="caution">
    <text evidence="2">The sequence shown here is derived from an EMBL/GenBank/DDBJ whole genome shotgun (WGS) entry which is preliminary data.</text>
</comment>
<dbReference type="Pfam" id="PF13338">
    <property type="entry name" value="AbiEi_4"/>
    <property type="match status" value="1"/>
</dbReference>
<evidence type="ECO:0000259" key="1">
    <source>
        <dbReference type="Pfam" id="PF13338"/>
    </source>
</evidence>
<gene>
    <name evidence="2" type="ORF">TH25_18380</name>
</gene>
<organism evidence="2 3">
    <name type="scientific">Thalassospira profundimaris</name>
    <dbReference type="NCBI Taxonomy" id="502049"/>
    <lineage>
        <taxon>Bacteria</taxon>
        <taxon>Pseudomonadati</taxon>
        <taxon>Pseudomonadota</taxon>
        <taxon>Alphaproteobacteria</taxon>
        <taxon>Rhodospirillales</taxon>
        <taxon>Thalassospiraceae</taxon>
        <taxon>Thalassospira</taxon>
    </lineage>
</organism>
<reference evidence="2 3" key="1">
    <citation type="submission" date="2014-07" db="EMBL/GenBank/DDBJ databases">
        <title>Draft genome sequence of Thalassospira profundimaris S25-3-2.</title>
        <authorList>
            <person name="Lai Q."/>
            <person name="Shao Z."/>
        </authorList>
    </citation>
    <scope>NUCLEOTIDE SEQUENCE [LARGE SCALE GENOMIC DNA]</scope>
    <source>
        <strain evidence="2 3">S25-3-2</strain>
    </source>
</reference>
<evidence type="ECO:0000313" key="2">
    <source>
        <dbReference type="EMBL" id="RCK45300.1"/>
    </source>
</evidence>